<organism evidence="1 2">
    <name type="scientific">Borrelia coriaceae ATCC 43381</name>
    <dbReference type="NCBI Taxonomy" id="1408429"/>
    <lineage>
        <taxon>Bacteria</taxon>
        <taxon>Pseudomonadati</taxon>
        <taxon>Spirochaetota</taxon>
        <taxon>Spirochaetia</taxon>
        <taxon>Spirochaetales</taxon>
        <taxon>Borreliaceae</taxon>
        <taxon>Borrelia</taxon>
    </lineage>
</organism>
<accession>W5SUE8</accession>
<keyword evidence="2" id="KW-1185">Reference proteome</keyword>
<gene>
    <name evidence="1" type="ORF">BCO_0900012</name>
</gene>
<proteinExistence type="predicted"/>
<dbReference type="HOGENOM" id="CLU_3363637_0_0_12"/>
<dbReference type="Proteomes" id="UP000019330">
    <property type="component" value="Chromosome"/>
</dbReference>
<name>W5SUE8_9SPIR</name>
<reference evidence="1" key="1">
    <citation type="submission" date="2013-04" db="EMBL/GenBank/DDBJ databases">
        <title>Comparative Genomics of Relapsing Fever Spirochetes.</title>
        <authorList>
            <person name="Schwan T.G."/>
            <person name="Raffel S.J."/>
            <person name="Porcella S.F."/>
            <person name="Martens C.A."/>
            <person name="Bruno D.P."/>
            <person name="Ricklefs S.M."/>
            <person name="Barbian K.B."/>
        </authorList>
    </citation>
    <scope>NUCLEOTIDE SEQUENCE [LARGE SCALE GENOMIC DNA]</scope>
    <source>
        <strain evidence="1">Co53</strain>
    </source>
</reference>
<dbReference type="AlphaFoldDB" id="W5SUE8"/>
<sequence length="35" mass="3968">MCNLSVIGLGIEGFFRFLLKIKFFVDFLVLSKGSK</sequence>
<protein>
    <submittedName>
        <fullName evidence="1">Uncharacterized protein</fullName>
    </submittedName>
</protein>
<dbReference type="EMBL" id="CP005745">
    <property type="protein sequence ID" value="AHH10824.1"/>
    <property type="molecule type" value="Genomic_DNA"/>
</dbReference>
<evidence type="ECO:0000313" key="2">
    <source>
        <dbReference type="Proteomes" id="UP000019330"/>
    </source>
</evidence>
<evidence type="ECO:0000313" key="1">
    <source>
        <dbReference type="EMBL" id="AHH10824.1"/>
    </source>
</evidence>